<proteinExistence type="predicted"/>
<evidence type="ECO:0000313" key="3">
    <source>
        <dbReference type="Proteomes" id="UP000267900"/>
    </source>
</evidence>
<organism evidence="2 3">
    <name type="scientific">Streptomyces luteoverticillatus</name>
    <name type="common">Streptoverticillium luteoverticillatus</name>
    <dbReference type="NCBI Taxonomy" id="66425"/>
    <lineage>
        <taxon>Bacteria</taxon>
        <taxon>Bacillati</taxon>
        <taxon>Actinomycetota</taxon>
        <taxon>Actinomycetes</taxon>
        <taxon>Kitasatosporales</taxon>
        <taxon>Streptomycetaceae</taxon>
        <taxon>Streptomyces</taxon>
    </lineage>
</organism>
<evidence type="ECO:0000259" key="1">
    <source>
        <dbReference type="Pfam" id="PF13649"/>
    </source>
</evidence>
<protein>
    <submittedName>
        <fullName evidence="2">Class I SAM-dependent methyltransferase</fullName>
    </submittedName>
</protein>
<accession>A0A3S9PPC6</accession>
<dbReference type="AlphaFoldDB" id="A0A3S9PPC6"/>
<dbReference type="InterPro" id="IPR041698">
    <property type="entry name" value="Methyltransf_25"/>
</dbReference>
<dbReference type="RefSeq" id="WP_126916723.1">
    <property type="nucleotide sequence ID" value="NZ_CP034587.1"/>
</dbReference>
<name>A0A3S9PPC6_STRLT</name>
<dbReference type="Gene3D" id="3.40.50.150">
    <property type="entry name" value="Vaccinia Virus protein VP39"/>
    <property type="match status" value="1"/>
</dbReference>
<keyword evidence="2" id="KW-0489">Methyltransferase</keyword>
<dbReference type="GO" id="GO:0008168">
    <property type="term" value="F:methyltransferase activity"/>
    <property type="evidence" value="ECO:0007669"/>
    <property type="project" value="UniProtKB-KW"/>
</dbReference>
<sequence length="247" mass="25817">MSVTERYLNAWEGFWGASSGAPGEVIWDSAPESAAEAHPALLALPGELPLPVVDLGCGNGTRTRWLAGHFPRAIGVDLSRAAVEHARRADPEGLAAYERLDLVDTAAVRALHERLGDSHVYLRAVIHQSDPEDRPAVAAAVAELVGARGRAFVVELEPAAKDVIAEAAGSSGGTAEKFRRVFAHDLRPAAACGGEVAGLLRGAGLAILAEGETELAMTGFHTDGRRIMLPSHWFVVGRADAPAGGDG</sequence>
<gene>
    <name evidence="2" type="ORF">EKH77_26050</name>
</gene>
<feature type="domain" description="Methyltransferase" evidence="1">
    <location>
        <begin position="52"/>
        <end position="145"/>
    </location>
</feature>
<dbReference type="GO" id="GO:0032259">
    <property type="term" value="P:methylation"/>
    <property type="evidence" value="ECO:0007669"/>
    <property type="project" value="UniProtKB-KW"/>
</dbReference>
<dbReference type="SUPFAM" id="SSF53335">
    <property type="entry name" value="S-adenosyl-L-methionine-dependent methyltransferases"/>
    <property type="match status" value="1"/>
</dbReference>
<keyword evidence="3" id="KW-1185">Reference proteome</keyword>
<reference evidence="2 3" key="1">
    <citation type="submission" date="2018-12" db="EMBL/GenBank/DDBJ databases">
        <title>The whole draft genome of Streptomyce luteoverticillatus CGMCC 15060.</title>
        <authorList>
            <person name="Feng Z."/>
            <person name="Chen G."/>
            <person name="Zhang J."/>
            <person name="Zhu H."/>
            <person name="Yu X."/>
            <person name="Zhang W."/>
            <person name="Zhang X."/>
        </authorList>
    </citation>
    <scope>NUCLEOTIDE SEQUENCE [LARGE SCALE GENOMIC DNA]</scope>
    <source>
        <strain evidence="2 3">CGMCC 15060</strain>
    </source>
</reference>
<dbReference type="Proteomes" id="UP000267900">
    <property type="component" value="Chromosome"/>
</dbReference>
<evidence type="ECO:0000313" key="2">
    <source>
        <dbReference type="EMBL" id="AZQ74220.1"/>
    </source>
</evidence>
<dbReference type="CDD" id="cd02440">
    <property type="entry name" value="AdoMet_MTases"/>
    <property type="match status" value="1"/>
</dbReference>
<keyword evidence="2" id="KW-0808">Transferase</keyword>
<dbReference type="Pfam" id="PF13649">
    <property type="entry name" value="Methyltransf_25"/>
    <property type="match status" value="1"/>
</dbReference>
<dbReference type="InterPro" id="IPR029063">
    <property type="entry name" value="SAM-dependent_MTases_sf"/>
</dbReference>
<dbReference type="EMBL" id="CP034587">
    <property type="protein sequence ID" value="AZQ74220.1"/>
    <property type="molecule type" value="Genomic_DNA"/>
</dbReference>
<dbReference type="OrthoDB" id="495703at2"/>